<dbReference type="PATRIC" id="fig|74031.6.peg.3234"/>
<gene>
    <name evidence="1" type="ORF">ROTO_31650</name>
    <name evidence="2" type="ORF">SAMN04488077_11719</name>
</gene>
<reference evidence="2 4" key="3">
    <citation type="submission" date="2016-10" db="EMBL/GenBank/DDBJ databases">
        <authorList>
            <person name="de Groot N.N."/>
        </authorList>
    </citation>
    <scope>NUCLEOTIDE SEQUENCE [LARGE SCALE GENOMIC DNA]</scope>
    <source>
        <strain evidence="2 4">DSM 11457</strain>
    </source>
</reference>
<evidence type="ECO:0000313" key="4">
    <source>
        <dbReference type="Proteomes" id="UP000182160"/>
    </source>
</evidence>
<accession>A0A0L6CRL9</accession>
<dbReference type="Proteomes" id="UP000182160">
    <property type="component" value="Unassembled WGS sequence"/>
</dbReference>
<sequence>MTVTRIIDALEESPAAGAQACAAGRLGFLEWVFDTPGPVTAQMAREALAEPAAQAPKSAAARAFVGFLEEACASIGARPARRRRGQLVH</sequence>
<evidence type="ECO:0000313" key="1">
    <source>
        <dbReference type="EMBL" id="KNX40310.1"/>
    </source>
</evidence>
<dbReference type="EMBL" id="LGVV01000058">
    <property type="protein sequence ID" value="KNX40310.1"/>
    <property type="molecule type" value="Genomic_DNA"/>
</dbReference>
<keyword evidence="3" id="KW-1185">Reference proteome</keyword>
<dbReference type="EMBL" id="FOBO01000017">
    <property type="protein sequence ID" value="SEN41620.1"/>
    <property type="molecule type" value="Genomic_DNA"/>
</dbReference>
<reference evidence="3" key="1">
    <citation type="submission" date="2015-07" db="EMBL/GenBank/DDBJ databases">
        <title>Draft Genome Sequence of Roseovarius tolerans EL-164, a producer of N-Acylated Alanine Methyl Esters (NAMEs).</title>
        <authorList>
            <person name="Voget S."/>
            <person name="Bruns H."/>
            <person name="Wagner-Doebler I."/>
            <person name="Schulz S."/>
            <person name="Daniel R."/>
        </authorList>
    </citation>
    <scope>NUCLEOTIDE SEQUENCE [LARGE SCALE GENOMIC DNA]</scope>
    <source>
        <strain evidence="3">EL-164</strain>
    </source>
</reference>
<protein>
    <submittedName>
        <fullName evidence="1">Uncharacterized protein</fullName>
    </submittedName>
</protein>
<reference evidence="1" key="2">
    <citation type="submission" date="2015-07" db="EMBL/GenBank/DDBJ databases">
        <title>MeaNS - Measles Nucleotide Surveillance Program.</title>
        <authorList>
            <person name="Tran T."/>
            <person name="Druce J."/>
        </authorList>
    </citation>
    <scope>NUCLEOTIDE SEQUENCE</scope>
    <source>
        <strain evidence="1">EL-164</strain>
    </source>
</reference>
<evidence type="ECO:0000313" key="3">
    <source>
        <dbReference type="Proteomes" id="UP000037046"/>
    </source>
</evidence>
<evidence type="ECO:0000313" key="2">
    <source>
        <dbReference type="EMBL" id="SEN41620.1"/>
    </source>
</evidence>
<dbReference type="AlphaFoldDB" id="A0A0L6CRL9"/>
<name>A0A0L6CRL9_9RHOB</name>
<dbReference type="RefSeq" id="WP_050664013.1">
    <property type="nucleotide sequence ID" value="NZ_CP118494.1"/>
</dbReference>
<organism evidence="1 3">
    <name type="scientific">Roseovarius tolerans</name>
    <dbReference type="NCBI Taxonomy" id="74031"/>
    <lineage>
        <taxon>Bacteria</taxon>
        <taxon>Pseudomonadati</taxon>
        <taxon>Pseudomonadota</taxon>
        <taxon>Alphaproteobacteria</taxon>
        <taxon>Rhodobacterales</taxon>
        <taxon>Roseobacteraceae</taxon>
        <taxon>Roseovarius</taxon>
    </lineage>
</organism>
<dbReference type="Proteomes" id="UP000037046">
    <property type="component" value="Unassembled WGS sequence"/>
</dbReference>
<proteinExistence type="predicted"/>